<dbReference type="SUPFAM" id="SSF48726">
    <property type="entry name" value="Immunoglobulin"/>
    <property type="match status" value="1"/>
</dbReference>
<dbReference type="InterPro" id="IPR003599">
    <property type="entry name" value="Ig_sub"/>
</dbReference>
<proteinExistence type="predicted"/>
<gene>
    <name evidence="3" type="ORF">XENOCAPTIV_009608</name>
</gene>
<keyword evidence="1" id="KW-0472">Membrane</keyword>
<dbReference type="InterPro" id="IPR013783">
    <property type="entry name" value="Ig-like_fold"/>
</dbReference>
<keyword evidence="1" id="KW-1133">Transmembrane helix</keyword>
<name>A0ABV0RZY8_9TELE</name>
<dbReference type="Proteomes" id="UP001434883">
    <property type="component" value="Unassembled WGS sequence"/>
</dbReference>
<sequence length="195" mass="21712">MVTMLSLKQAALFIIQLLNTSSVFAATLIAYRWDVSVSRGDLIQLTCNISNNDTTMIQWTTDRYCFLHSYSSNKSSSNFSSNSLRIDPKVPSTFNISNAQHDDAGLYTCIITESKGFNSITWNVTVFENQKEISLLLYITLTLPPACGLILCCTAVAVCLCRAASRTGRADVMIMFSRVMILCLSFLLTPQWSFV</sequence>
<dbReference type="PROSITE" id="PS50835">
    <property type="entry name" value="IG_LIKE"/>
    <property type="match status" value="1"/>
</dbReference>
<dbReference type="Pfam" id="PF07679">
    <property type="entry name" value="I-set"/>
    <property type="match status" value="1"/>
</dbReference>
<dbReference type="EMBL" id="JAHRIN010060970">
    <property type="protein sequence ID" value="MEQ2213088.1"/>
    <property type="molecule type" value="Genomic_DNA"/>
</dbReference>
<dbReference type="InterPro" id="IPR003598">
    <property type="entry name" value="Ig_sub2"/>
</dbReference>
<dbReference type="SMART" id="SM00409">
    <property type="entry name" value="IG"/>
    <property type="match status" value="1"/>
</dbReference>
<reference evidence="3 4" key="1">
    <citation type="submission" date="2021-06" db="EMBL/GenBank/DDBJ databases">
        <authorList>
            <person name="Palmer J.M."/>
        </authorList>
    </citation>
    <scope>NUCLEOTIDE SEQUENCE [LARGE SCALE GENOMIC DNA]</scope>
    <source>
        <strain evidence="3 4">XC_2019</strain>
        <tissue evidence="3">Muscle</tissue>
    </source>
</reference>
<comment type="caution">
    <text evidence="3">The sequence shown here is derived from an EMBL/GenBank/DDBJ whole genome shotgun (WGS) entry which is preliminary data.</text>
</comment>
<evidence type="ECO:0000256" key="1">
    <source>
        <dbReference type="SAM" id="Phobius"/>
    </source>
</evidence>
<dbReference type="InterPro" id="IPR013098">
    <property type="entry name" value="Ig_I-set"/>
</dbReference>
<dbReference type="Gene3D" id="2.60.40.10">
    <property type="entry name" value="Immunoglobulins"/>
    <property type="match status" value="1"/>
</dbReference>
<feature type="domain" description="Ig-like" evidence="2">
    <location>
        <begin position="26"/>
        <end position="125"/>
    </location>
</feature>
<dbReference type="SMART" id="SM00408">
    <property type="entry name" value="IGc2"/>
    <property type="match status" value="1"/>
</dbReference>
<feature type="transmembrane region" description="Helical" evidence="1">
    <location>
        <begin position="135"/>
        <end position="160"/>
    </location>
</feature>
<accession>A0ABV0RZY8</accession>
<keyword evidence="1" id="KW-0812">Transmembrane</keyword>
<dbReference type="InterPro" id="IPR007110">
    <property type="entry name" value="Ig-like_dom"/>
</dbReference>
<evidence type="ECO:0000313" key="3">
    <source>
        <dbReference type="EMBL" id="MEQ2213088.1"/>
    </source>
</evidence>
<dbReference type="InterPro" id="IPR036179">
    <property type="entry name" value="Ig-like_dom_sf"/>
</dbReference>
<evidence type="ECO:0000259" key="2">
    <source>
        <dbReference type="PROSITE" id="PS50835"/>
    </source>
</evidence>
<organism evidence="3 4">
    <name type="scientific">Xenoophorus captivus</name>
    <dbReference type="NCBI Taxonomy" id="1517983"/>
    <lineage>
        <taxon>Eukaryota</taxon>
        <taxon>Metazoa</taxon>
        <taxon>Chordata</taxon>
        <taxon>Craniata</taxon>
        <taxon>Vertebrata</taxon>
        <taxon>Euteleostomi</taxon>
        <taxon>Actinopterygii</taxon>
        <taxon>Neopterygii</taxon>
        <taxon>Teleostei</taxon>
        <taxon>Neoteleostei</taxon>
        <taxon>Acanthomorphata</taxon>
        <taxon>Ovalentaria</taxon>
        <taxon>Atherinomorphae</taxon>
        <taxon>Cyprinodontiformes</taxon>
        <taxon>Goodeidae</taxon>
        <taxon>Xenoophorus</taxon>
    </lineage>
</organism>
<feature type="transmembrane region" description="Helical" evidence="1">
    <location>
        <begin position="172"/>
        <end position="192"/>
    </location>
</feature>
<protein>
    <recommendedName>
        <fullName evidence="2">Ig-like domain-containing protein</fullName>
    </recommendedName>
</protein>
<evidence type="ECO:0000313" key="4">
    <source>
        <dbReference type="Proteomes" id="UP001434883"/>
    </source>
</evidence>
<keyword evidence="4" id="KW-1185">Reference proteome</keyword>